<keyword evidence="9" id="KW-1185">Reference proteome</keyword>
<comment type="caution">
    <text evidence="8">The sequence shown here is derived from an EMBL/GenBank/DDBJ whole genome shotgun (WGS) entry which is preliminary data.</text>
</comment>
<dbReference type="Gene3D" id="3.30.160.390">
    <property type="entry name" value="Integrase, DNA-binding domain"/>
    <property type="match status" value="1"/>
</dbReference>
<comment type="similarity">
    <text evidence="1">Belongs to the 'phage' integrase family.</text>
</comment>
<dbReference type="OrthoDB" id="9775880at2"/>
<protein>
    <submittedName>
        <fullName evidence="8">Integrase</fullName>
    </submittedName>
</protein>
<dbReference type="InterPro" id="IPR025166">
    <property type="entry name" value="Integrase_DNA_bind_dom"/>
</dbReference>
<dbReference type="PROSITE" id="PS51900">
    <property type="entry name" value="CB"/>
    <property type="match status" value="1"/>
</dbReference>
<dbReference type="InterPro" id="IPR050808">
    <property type="entry name" value="Phage_Integrase"/>
</dbReference>
<evidence type="ECO:0000256" key="2">
    <source>
        <dbReference type="ARBA" id="ARBA00022908"/>
    </source>
</evidence>
<dbReference type="SUPFAM" id="SSF56349">
    <property type="entry name" value="DNA breaking-rejoining enzymes"/>
    <property type="match status" value="1"/>
</dbReference>
<dbReference type="InterPro" id="IPR010998">
    <property type="entry name" value="Integrase_recombinase_N"/>
</dbReference>
<dbReference type="InterPro" id="IPR011010">
    <property type="entry name" value="DNA_brk_join_enz"/>
</dbReference>
<dbReference type="InterPro" id="IPR053876">
    <property type="entry name" value="Phage_int_M"/>
</dbReference>
<keyword evidence="3 5" id="KW-0238">DNA-binding</keyword>
<dbReference type="Pfam" id="PF22022">
    <property type="entry name" value="Phage_int_M"/>
    <property type="match status" value="1"/>
</dbReference>
<dbReference type="PANTHER" id="PTHR30629:SF2">
    <property type="entry name" value="PROPHAGE INTEGRASE INTS-RELATED"/>
    <property type="match status" value="1"/>
</dbReference>
<dbReference type="Pfam" id="PF00589">
    <property type="entry name" value="Phage_integrase"/>
    <property type="match status" value="1"/>
</dbReference>
<evidence type="ECO:0000256" key="3">
    <source>
        <dbReference type="ARBA" id="ARBA00023125"/>
    </source>
</evidence>
<keyword evidence="4" id="KW-0233">DNA recombination</keyword>
<evidence type="ECO:0000313" key="8">
    <source>
        <dbReference type="EMBL" id="TCV89675.1"/>
    </source>
</evidence>
<gene>
    <name evidence="8" type="ORF">EDC63_102195</name>
</gene>
<dbReference type="GO" id="GO:0006310">
    <property type="term" value="P:DNA recombination"/>
    <property type="evidence" value="ECO:0007669"/>
    <property type="project" value="UniProtKB-KW"/>
</dbReference>
<dbReference type="GO" id="GO:0003677">
    <property type="term" value="F:DNA binding"/>
    <property type="evidence" value="ECO:0007669"/>
    <property type="project" value="UniProtKB-UniRule"/>
</dbReference>
<feature type="domain" description="Tyr recombinase" evidence="6">
    <location>
        <begin position="202"/>
        <end position="387"/>
    </location>
</feature>
<dbReference type="InterPro" id="IPR013762">
    <property type="entry name" value="Integrase-like_cat_sf"/>
</dbReference>
<dbReference type="PANTHER" id="PTHR30629">
    <property type="entry name" value="PROPHAGE INTEGRASE"/>
    <property type="match status" value="1"/>
</dbReference>
<evidence type="ECO:0000313" key="9">
    <source>
        <dbReference type="Proteomes" id="UP000295367"/>
    </source>
</evidence>
<dbReference type="PROSITE" id="PS51898">
    <property type="entry name" value="TYR_RECOMBINASE"/>
    <property type="match status" value="1"/>
</dbReference>
<dbReference type="Pfam" id="PF13356">
    <property type="entry name" value="Arm-DNA-bind_3"/>
    <property type="match status" value="1"/>
</dbReference>
<dbReference type="InterPro" id="IPR002104">
    <property type="entry name" value="Integrase_catalytic"/>
</dbReference>
<evidence type="ECO:0000256" key="1">
    <source>
        <dbReference type="ARBA" id="ARBA00008857"/>
    </source>
</evidence>
<dbReference type="RefSeq" id="WP_124947017.1">
    <property type="nucleotide sequence ID" value="NZ_BHVT01000057.1"/>
</dbReference>
<keyword evidence="2" id="KW-0229">DNA integration</keyword>
<dbReference type="AlphaFoldDB" id="A0A4R3YB67"/>
<accession>A0A4R3YB67</accession>
<dbReference type="InterPro" id="IPR038488">
    <property type="entry name" value="Integrase_DNA-bd_sf"/>
</dbReference>
<proteinExistence type="inferred from homology"/>
<evidence type="ECO:0000256" key="4">
    <source>
        <dbReference type="ARBA" id="ARBA00023172"/>
    </source>
</evidence>
<evidence type="ECO:0000259" key="7">
    <source>
        <dbReference type="PROSITE" id="PS51900"/>
    </source>
</evidence>
<feature type="domain" description="Core-binding (CB)" evidence="7">
    <location>
        <begin position="98"/>
        <end position="179"/>
    </location>
</feature>
<dbReference type="Gene3D" id="1.10.150.130">
    <property type="match status" value="1"/>
</dbReference>
<evidence type="ECO:0000256" key="5">
    <source>
        <dbReference type="PROSITE-ProRule" id="PRU01248"/>
    </source>
</evidence>
<dbReference type="Gene3D" id="1.10.443.10">
    <property type="entry name" value="Intergrase catalytic core"/>
    <property type="match status" value="1"/>
</dbReference>
<reference evidence="8 9" key="1">
    <citation type="submission" date="2019-03" db="EMBL/GenBank/DDBJ databases">
        <title>Genomic Encyclopedia of Type Strains, Phase IV (KMG-IV): sequencing the most valuable type-strain genomes for metagenomic binning, comparative biology and taxonomic classification.</title>
        <authorList>
            <person name="Goeker M."/>
        </authorList>
    </citation>
    <scope>NUCLEOTIDE SEQUENCE [LARGE SCALE GENOMIC DNA]</scope>
    <source>
        <strain evidence="8 9">DSM 100309</strain>
    </source>
</reference>
<dbReference type="EMBL" id="SMCO01000002">
    <property type="protein sequence ID" value="TCV89675.1"/>
    <property type="molecule type" value="Genomic_DNA"/>
</dbReference>
<sequence>MALTALQVKTAKTTDKPIKLSDGGGLFLLVQPNGSKYWRLAYRFAGKQKTLAVGVYPDVSLLNARDRREDARKQLTAGVDPGENKKAQKAAKQGKAANSFEVVAQEWIEKFSTNKAASTIEKTNFILRRDVFPWLGARPIDEIKPSDLLTVLQRIETRGALETAHRAKQYVGQIFRYAVGTQRAERDITQDLKGALPAPNVIHRAAITEPLKFGALIRSIDGFTGTLAVKCAMKLAPLIFVRPGELRQTEWAWVDMDSATICYPASVMKMREDHIVPLSLQALEILREIQPLTRSGKFVFPSIRTSARPMSEAAINAALRRIGYSKEEMTGHGFRAAARTIMDEVLGIRVELIEHQLAHAVKDLNGRAYNRTTHLPERKKMMQQWADYLDKLKAGAEIVPLHGNAA</sequence>
<name>A0A4R3YB67_9PROT</name>
<dbReference type="CDD" id="cd00801">
    <property type="entry name" value="INT_P4_C"/>
    <property type="match status" value="1"/>
</dbReference>
<evidence type="ECO:0000259" key="6">
    <source>
        <dbReference type="PROSITE" id="PS51898"/>
    </source>
</evidence>
<organism evidence="8 9">
    <name type="scientific">Sulfurirhabdus autotrophica</name>
    <dbReference type="NCBI Taxonomy" id="1706046"/>
    <lineage>
        <taxon>Bacteria</taxon>
        <taxon>Pseudomonadati</taxon>
        <taxon>Pseudomonadota</taxon>
        <taxon>Betaproteobacteria</taxon>
        <taxon>Nitrosomonadales</taxon>
        <taxon>Sulfuricellaceae</taxon>
        <taxon>Sulfurirhabdus</taxon>
    </lineage>
</organism>
<dbReference type="InterPro" id="IPR044068">
    <property type="entry name" value="CB"/>
</dbReference>
<dbReference type="GO" id="GO:0015074">
    <property type="term" value="P:DNA integration"/>
    <property type="evidence" value="ECO:0007669"/>
    <property type="project" value="UniProtKB-KW"/>
</dbReference>
<dbReference type="Proteomes" id="UP000295367">
    <property type="component" value="Unassembled WGS sequence"/>
</dbReference>